<dbReference type="Proteomes" id="UP000799444">
    <property type="component" value="Unassembled WGS sequence"/>
</dbReference>
<protein>
    <submittedName>
        <fullName evidence="2">Uncharacterized protein</fullName>
    </submittedName>
</protein>
<dbReference type="AlphaFoldDB" id="A0A9P4QNG8"/>
<organism evidence="2 3">
    <name type="scientific">Polyplosphaeria fusca</name>
    <dbReference type="NCBI Taxonomy" id="682080"/>
    <lineage>
        <taxon>Eukaryota</taxon>
        <taxon>Fungi</taxon>
        <taxon>Dikarya</taxon>
        <taxon>Ascomycota</taxon>
        <taxon>Pezizomycotina</taxon>
        <taxon>Dothideomycetes</taxon>
        <taxon>Pleosporomycetidae</taxon>
        <taxon>Pleosporales</taxon>
        <taxon>Tetraplosphaeriaceae</taxon>
        <taxon>Polyplosphaeria</taxon>
    </lineage>
</organism>
<comment type="caution">
    <text evidence="2">The sequence shown here is derived from an EMBL/GenBank/DDBJ whole genome shotgun (WGS) entry which is preliminary data.</text>
</comment>
<evidence type="ECO:0000313" key="2">
    <source>
        <dbReference type="EMBL" id="KAF2727987.1"/>
    </source>
</evidence>
<reference evidence="2" key="1">
    <citation type="journal article" date="2020" name="Stud. Mycol.">
        <title>101 Dothideomycetes genomes: a test case for predicting lifestyles and emergence of pathogens.</title>
        <authorList>
            <person name="Haridas S."/>
            <person name="Albert R."/>
            <person name="Binder M."/>
            <person name="Bloem J."/>
            <person name="Labutti K."/>
            <person name="Salamov A."/>
            <person name="Andreopoulos B."/>
            <person name="Baker S."/>
            <person name="Barry K."/>
            <person name="Bills G."/>
            <person name="Bluhm B."/>
            <person name="Cannon C."/>
            <person name="Castanera R."/>
            <person name="Culley D."/>
            <person name="Daum C."/>
            <person name="Ezra D."/>
            <person name="Gonzalez J."/>
            <person name="Henrissat B."/>
            <person name="Kuo A."/>
            <person name="Liang C."/>
            <person name="Lipzen A."/>
            <person name="Lutzoni F."/>
            <person name="Magnuson J."/>
            <person name="Mondo S."/>
            <person name="Nolan M."/>
            <person name="Ohm R."/>
            <person name="Pangilinan J."/>
            <person name="Park H.-J."/>
            <person name="Ramirez L."/>
            <person name="Alfaro M."/>
            <person name="Sun H."/>
            <person name="Tritt A."/>
            <person name="Yoshinaga Y."/>
            <person name="Zwiers L.-H."/>
            <person name="Turgeon B."/>
            <person name="Goodwin S."/>
            <person name="Spatafora J."/>
            <person name="Crous P."/>
            <person name="Grigoriev I."/>
        </authorList>
    </citation>
    <scope>NUCLEOTIDE SEQUENCE</scope>
    <source>
        <strain evidence="2">CBS 125425</strain>
    </source>
</reference>
<evidence type="ECO:0000256" key="1">
    <source>
        <dbReference type="SAM" id="Phobius"/>
    </source>
</evidence>
<keyword evidence="1" id="KW-0472">Membrane</keyword>
<keyword evidence="3" id="KW-1185">Reference proteome</keyword>
<dbReference type="EMBL" id="ML996301">
    <property type="protein sequence ID" value="KAF2727987.1"/>
    <property type="molecule type" value="Genomic_DNA"/>
</dbReference>
<name>A0A9P4QNG8_9PLEO</name>
<keyword evidence="1" id="KW-0812">Transmembrane</keyword>
<gene>
    <name evidence="2" type="ORF">EJ04DRAFT_581657</name>
</gene>
<feature type="transmembrane region" description="Helical" evidence="1">
    <location>
        <begin position="84"/>
        <end position="111"/>
    </location>
</feature>
<dbReference type="OrthoDB" id="3540210at2759"/>
<proteinExistence type="predicted"/>
<accession>A0A9P4QNG8</accession>
<keyword evidence="1" id="KW-1133">Transmembrane helix</keyword>
<sequence>MLADQFIRIGGYIASLPDDQWVKEIVGWESHTWASLQIAIEKYATGAKSIDPYADSYIKAPETDGEKALCAKQRMKKSGGFVNINVFALSFVYAFSVFIVTMDIVLLRFLIYLSRFRRMRTLGPRIERWIQDGVLQLQRRAFESSRQGTWRSLEKEVPITARRETLEDLPRGEFQRLLKNAGRNCVRSCAGSG</sequence>
<evidence type="ECO:0000313" key="3">
    <source>
        <dbReference type="Proteomes" id="UP000799444"/>
    </source>
</evidence>